<dbReference type="OrthoDB" id="10544366at2759"/>
<keyword evidence="2" id="KW-0472">Membrane</keyword>
<feature type="region of interest" description="Disordered" evidence="1">
    <location>
        <begin position="198"/>
        <end position="381"/>
    </location>
</feature>
<accession>A0A8S3SAY3</accession>
<evidence type="ECO:0000313" key="4">
    <source>
        <dbReference type="Proteomes" id="UP000683360"/>
    </source>
</evidence>
<reference evidence="3" key="1">
    <citation type="submission" date="2021-03" db="EMBL/GenBank/DDBJ databases">
        <authorList>
            <person name="Bekaert M."/>
        </authorList>
    </citation>
    <scope>NUCLEOTIDE SEQUENCE</scope>
</reference>
<feature type="region of interest" description="Disordered" evidence="1">
    <location>
        <begin position="1"/>
        <end position="60"/>
    </location>
</feature>
<evidence type="ECO:0000256" key="1">
    <source>
        <dbReference type="SAM" id="MobiDB-lite"/>
    </source>
</evidence>
<keyword evidence="2" id="KW-0812">Transmembrane</keyword>
<dbReference type="Proteomes" id="UP000683360">
    <property type="component" value="Unassembled WGS sequence"/>
</dbReference>
<feature type="compositionally biased region" description="Polar residues" evidence="1">
    <location>
        <begin position="151"/>
        <end position="161"/>
    </location>
</feature>
<feature type="region of interest" description="Disordered" evidence="1">
    <location>
        <begin position="99"/>
        <end position="161"/>
    </location>
</feature>
<sequence length="403" mass="43227">MAAPHSDILDRSVYHPDRKDAKTNPSIGDSLDRSVSYSTKEQKEKKSCNRSEKRFKRRIPKVQTINENEEETIIYSRFSGNQDFRTKEPINQKCQTTLEHSSDSLSARTKSSHVNPLFRNPDKNPSISIADVYPFSTDPDRNENNRDIFNPKQSVESTSNTIDRVDNKDVWTKPLQQKDQLSLENGSDFLTSISDLNQTTSSDVTPQTANPDIHPSLVSPDLNTTATISAPPASSDVNPPPASPDILPSPGSQDLKKTATISAPPASSDVNPPPASPDIHPSPGSQDLKKTATISAPPASSNVNPPPASPDIHLSPGSQDLNTTATISATPASSDVNPPTASPDIHPSPVSQDLKKTATISAPPASSDVNPPPSSPDKLPTSIGPSIIIVFAAGLIGFFLFKK</sequence>
<organism evidence="3 4">
    <name type="scientific">Mytilus edulis</name>
    <name type="common">Blue mussel</name>
    <dbReference type="NCBI Taxonomy" id="6550"/>
    <lineage>
        <taxon>Eukaryota</taxon>
        <taxon>Metazoa</taxon>
        <taxon>Spiralia</taxon>
        <taxon>Lophotrochozoa</taxon>
        <taxon>Mollusca</taxon>
        <taxon>Bivalvia</taxon>
        <taxon>Autobranchia</taxon>
        <taxon>Pteriomorphia</taxon>
        <taxon>Mytilida</taxon>
        <taxon>Mytiloidea</taxon>
        <taxon>Mytilidae</taxon>
        <taxon>Mytilinae</taxon>
        <taxon>Mytilus</taxon>
    </lineage>
</organism>
<feature type="compositionally biased region" description="Low complexity" evidence="1">
    <location>
        <begin position="323"/>
        <end position="334"/>
    </location>
</feature>
<name>A0A8S3SAY3_MYTED</name>
<evidence type="ECO:0000256" key="2">
    <source>
        <dbReference type="SAM" id="Phobius"/>
    </source>
</evidence>
<feature type="compositionally biased region" description="Polar residues" evidence="1">
    <location>
        <begin position="198"/>
        <end position="210"/>
    </location>
</feature>
<protein>
    <submittedName>
        <fullName evidence="3">Uncharacterized protein</fullName>
    </submittedName>
</protein>
<feature type="compositionally biased region" description="Basic and acidic residues" evidence="1">
    <location>
        <begin position="40"/>
        <end position="52"/>
    </location>
</feature>
<dbReference type="AlphaFoldDB" id="A0A8S3SAY3"/>
<dbReference type="EMBL" id="CAJPWZ010001478">
    <property type="protein sequence ID" value="CAG2216304.1"/>
    <property type="molecule type" value="Genomic_DNA"/>
</dbReference>
<keyword evidence="4" id="KW-1185">Reference proteome</keyword>
<feature type="compositionally biased region" description="Basic and acidic residues" evidence="1">
    <location>
        <begin position="7"/>
        <end position="22"/>
    </location>
</feature>
<keyword evidence="2" id="KW-1133">Transmembrane helix</keyword>
<proteinExistence type="predicted"/>
<comment type="caution">
    <text evidence="3">The sequence shown here is derived from an EMBL/GenBank/DDBJ whole genome shotgun (WGS) entry which is preliminary data.</text>
</comment>
<evidence type="ECO:0000313" key="3">
    <source>
        <dbReference type="EMBL" id="CAG2216304.1"/>
    </source>
</evidence>
<feature type="compositionally biased region" description="Polar residues" evidence="1">
    <location>
        <begin position="99"/>
        <end position="114"/>
    </location>
</feature>
<feature type="transmembrane region" description="Helical" evidence="2">
    <location>
        <begin position="383"/>
        <end position="401"/>
    </location>
</feature>
<feature type="compositionally biased region" description="Polar residues" evidence="1">
    <location>
        <begin position="23"/>
        <end position="39"/>
    </location>
</feature>
<gene>
    <name evidence="3" type="ORF">MEDL_30055</name>
</gene>